<organism evidence="1 2">
    <name type="scientific">Meloidogyne enterolobii</name>
    <name type="common">Root-knot nematode worm</name>
    <name type="synonym">Meloidogyne mayaguensis</name>
    <dbReference type="NCBI Taxonomy" id="390850"/>
    <lineage>
        <taxon>Eukaryota</taxon>
        <taxon>Metazoa</taxon>
        <taxon>Ecdysozoa</taxon>
        <taxon>Nematoda</taxon>
        <taxon>Chromadorea</taxon>
        <taxon>Rhabditida</taxon>
        <taxon>Tylenchina</taxon>
        <taxon>Tylenchomorpha</taxon>
        <taxon>Tylenchoidea</taxon>
        <taxon>Meloidogynidae</taxon>
        <taxon>Meloidogyninae</taxon>
        <taxon>Meloidogyne</taxon>
    </lineage>
</organism>
<evidence type="ECO:0000313" key="2">
    <source>
        <dbReference type="Proteomes" id="UP001497535"/>
    </source>
</evidence>
<protein>
    <submittedName>
        <fullName evidence="1">Uncharacterized protein</fullName>
    </submittedName>
</protein>
<gene>
    <name evidence="1" type="ORF">MENTE1834_LOCUS23528</name>
</gene>
<dbReference type="EMBL" id="CAVMJV010000030">
    <property type="protein sequence ID" value="CAK5076656.1"/>
    <property type="molecule type" value="Genomic_DNA"/>
</dbReference>
<dbReference type="Proteomes" id="UP001497535">
    <property type="component" value="Unassembled WGS sequence"/>
</dbReference>
<evidence type="ECO:0000313" key="1">
    <source>
        <dbReference type="EMBL" id="CAK5076656.1"/>
    </source>
</evidence>
<proteinExistence type="predicted"/>
<name>A0ACB0ZC92_MELEN</name>
<reference evidence="1" key="1">
    <citation type="submission" date="2023-11" db="EMBL/GenBank/DDBJ databases">
        <authorList>
            <person name="Poullet M."/>
        </authorList>
    </citation>
    <scope>NUCLEOTIDE SEQUENCE</scope>
    <source>
        <strain evidence="1">E1834</strain>
    </source>
</reference>
<sequence length="316" mass="38005">MFYSFPTETQIDILKFFSYQQICSIKQTNLYFRDFINKFEGELARKEFYEISILKDGFESPIPLYLTCKYLDENDFYLIKVSDVKESYFLQLPTIIKNKEDIKIVYYYFKKLFNCSFGRGNFVEFIFNPKLIEFLFGNVKISKQFYIKICELIIEDNNIEFIFIFNNLLGEILRIGLNLSKDFMEKCKDFLFKILTNGRDNFKEVNLKSFTFLEENFEHSKNLRMIYEYIVEYIATSKDFSKIVPAITFEFNNSSNLKLPKRAQEVETNRIPYVKFTKYQISNIHNSKVIFFVYKQEKEEVFGYFKINIIMREGQN</sequence>
<comment type="caution">
    <text evidence="1">The sequence shown here is derived from an EMBL/GenBank/DDBJ whole genome shotgun (WGS) entry which is preliminary data.</text>
</comment>
<accession>A0ACB0ZC92</accession>
<keyword evidence="2" id="KW-1185">Reference proteome</keyword>